<feature type="non-terminal residue" evidence="8">
    <location>
        <position position="1"/>
    </location>
</feature>
<dbReference type="PANTHER" id="PTHR13710:SF105">
    <property type="entry name" value="ATP-DEPENDENT DNA HELICASE Q1"/>
    <property type="match status" value="1"/>
</dbReference>
<feature type="compositionally biased region" description="Polar residues" evidence="6">
    <location>
        <begin position="180"/>
        <end position="191"/>
    </location>
</feature>
<dbReference type="OrthoDB" id="10261556at2759"/>
<comment type="similarity">
    <text evidence="1">Belongs to the helicase family. RecQ subfamily.</text>
</comment>
<dbReference type="GO" id="GO:0000724">
    <property type="term" value="P:double-strand break repair via homologous recombination"/>
    <property type="evidence" value="ECO:0007669"/>
    <property type="project" value="TreeGrafter"/>
</dbReference>
<dbReference type="PROSITE" id="PS51194">
    <property type="entry name" value="HELICASE_CTER"/>
    <property type="match status" value="1"/>
</dbReference>
<dbReference type="InterPro" id="IPR027417">
    <property type="entry name" value="P-loop_NTPase"/>
</dbReference>
<dbReference type="Gene3D" id="1.10.10.10">
    <property type="entry name" value="Winged helix-like DNA-binding domain superfamily/Winged helix DNA-binding domain"/>
    <property type="match status" value="1"/>
</dbReference>
<keyword evidence="9" id="KW-1185">Reference proteome</keyword>
<gene>
    <name evidence="8" type="ORF">PGLA1383_LOCUS40735</name>
</gene>
<reference evidence="8" key="1">
    <citation type="submission" date="2021-02" db="EMBL/GenBank/DDBJ databases">
        <authorList>
            <person name="Dougan E. K."/>
            <person name="Rhodes N."/>
            <person name="Thang M."/>
            <person name="Chan C."/>
        </authorList>
    </citation>
    <scope>NUCLEOTIDE SEQUENCE</scope>
</reference>
<dbReference type="SUPFAM" id="SSF52540">
    <property type="entry name" value="P-loop containing nucleoside triphosphate hydrolases"/>
    <property type="match status" value="1"/>
</dbReference>
<keyword evidence="3" id="KW-0413">Isomerase</keyword>
<evidence type="ECO:0000256" key="3">
    <source>
        <dbReference type="ARBA" id="ARBA00023235"/>
    </source>
</evidence>
<dbReference type="AlphaFoldDB" id="A0A813GB87"/>
<dbReference type="InterPro" id="IPR036388">
    <property type="entry name" value="WH-like_DNA-bd_sf"/>
</dbReference>
<dbReference type="PANTHER" id="PTHR13710">
    <property type="entry name" value="DNA HELICASE RECQ FAMILY MEMBER"/>
    <property type="match status" value="1"/>
</dbReference>
<keyword evidence="2" id="KW-0238">DNA-binding</keyword>
<evidence type="ECO:0000256" key="1">
    <source>
        <dbReference type="ARBA" id="ARBA00005446"/>
    </source>
</evidence>
<feature type="non-terminal residue" evidence="8">
    <location>
        <position position="441"/>
    </location>
</feature>
<dbReference type="GO" id="GO:0043138">
    <property type="term" value="F:3'-5' DNA helicase activity"/>
    <property type="evidence" value="ECO:0007669"/>
    <property type="project" value="UniProtKB-EC"/>
</dbReference>
<evidence type="ECO:0000256" key="5">
    <source>
        <dbReference type="ARBA" id="ARBA00034808"/>
    </source>
</evidence>
<evidence type="ECO:0000256" key="6">
    <source>
        <dbReference type="SAM" id="MobiDB-lite"/>
    </source>
</evidence>
<accession>A0A813GB87</accession>
<comment type="caution">
    <text evidence="8">The sequence shown here is derived from an EMBL/GenBank/DDBJ whole genome shotgun (WGS) entry which is preliminary data.</text>
</comment>
<evidence type="ECO:0000313" key="9">
    <source>
        <dbReference type="Proteomes" id="UP000654075"/>
    </source>
</evidence>
<name>A0A813GB87_POLGL</name>
<dbReference type="SMART" id="SM00490">
    <property type="entry name" value="HELICc"/>
    <property type="match status" value="1"/>
</dbReference>
<dbReference type="Pfam" id="PF00271">
    <property type="entry name" value="Helicase_C"/>
    <property type="match status" value="1"/>
</dbReference>
<dbReference type="GO" id="GO:0009378">
    <property type="term" value="F:four-way junction helicase activity"/>
    <property type="evidence" value="ECO:0007669"/>
    <property type="project" value="TreeGrafter"/>
</dbReference>
<dbReference type="InterPro" id="IPR032284">
    <property type="entry name" value="RecQ_Zn-bd"/>
</dbReference>
<evidence type="ECO:0000256" key="2">
    <source>
        <dbReference type="ARBA" id="ARBA00023125"/>
    </source>
</evidence>
<proteinExistence type="inferred from homology"/>
<evidence type="ECO:0000313" key="8">
    <source>
        <dbReference type="EMBL" id="CAE8623472.1"/>
    </source>
</evidence>
<comment type="catalytic activity">
    <reaction evidence="4">
        <text>Couples ATP hydrolysis with the unwinding of duplex DNA by translocating in the 3'-5' direction.</text>
        <dbReference type="EC" id="5.6.2.4"/>
    </reaction>
</comment>
<dbReference type="Proteomes" id="UP000654075">
    <property type="component" value="Unassembled WGS sequence"/>
</dbReference>
<dbReference type="EMBL" id="CAJNNV010028179">
    <property type="protein sequence ID" value="CAE8623472.1"/>
    <property type="molecule type" value="Genomic_DNA"/>
</dbReference>
<sequence length="441" mass="47090">AVRAAIKLFPSGTPGLVYCITRKEAESVCSGLSEGGVPCAYYHGDLDPAARQRVHSSWMEGRVSVVVATVAFGMGINKCDVRFVIHFGLPASLHHYYQEAGRAGRDGNPALCLLLYRPTDVTRHSVMNYYKPASLRELYGTAMYCQGRGCRRVHIAQHFGEELPPCEAACDVCWANSASSSARGTNSTTLPTDGEPPPAKKRRSDGANPVASAARVDRSRCPPPADAWRRVLEVISEARGSEEQLTLAKLGDKLQKACKWRGEEASDDAMFVIVSLLGAGYLREEFRHSPYSTNAYLVGTPSADRVLAGQEEVPAAARELGTPSPLLHSPVVLGPVESAARAAATLRAGGSSPGADRAQHAAVARRLQKLRVSLGQRFGVPGQYILSDEEVAALAAMPAIPASPGALKPLCAVKRRLYGQAVLVSLRDEALPQVAADAIDL</sequence>
<dbReference type="Gene3D" id="3.40.50.300">
    <property type="entry name" value="P-loop containing nucleotide triphosphate hydrolases"/>
    <property type="match status" value="1"/>
</dbReference>
<dbReference type="GO" id="GO:0005737">
    <property type="term" value="C:cytoplasm"/>
    <property type="evidence" value="ECO:0007669"/>
    <property type="project" value="TreeGrafter"/>
</dbReference>
<protein>
    <recommendedName>
        <fullName evidence="5">DNA 3'-5' helicase</fullName>
        <ecNumber evidence="5">5.6.2.4</ecNumber>
    </recommendedName>
</protein>
<feature type="region of interest" description="Disordered" evidence="6">
    <location>
        <begin position="180"/>
        <end position="221"/>
    </location>
</feature>
<evidence type="ECO:0000259" key="7">
    <source>
        <dbReference type="PROSITE" id="PS51194"/>
    </source>
</evidence>
<organism evidence="8 9">
    <name type="scientific">Polarella glacialis</name>
    <name type="common">Dinoflagellate</name>
    <dbReference type="NCBI Taxonomy" id="89957"/>
    <lineage>
        <taxon>Eukaryota</taxon>
        <taxon>Sar</taxon>
        <taxon>Alveolata</taxon>
        <taxon>Dinophyceae</taxon>
        <taxon>Suessiales</taxon>
        <taxon>Suessiaceae</taxon>
        <taxon>Polarella</taxon>
    </lineage>
</organism>
<feature type="domain" description="Helicase C-terminal" evidence="7">
    <location>
        <begin position="1"/>
        <end position="149"/>
    </location>
</feature>
<dbReference type="GO" id="GO:0005694">
    <property type="term" value="C:chromosome"/>
    <property type="evidence" value="ECO:0007669"/>
    <property type="project" value="TreeGrafter"/>
</dbReference>
<dbReference type="EC" id="5.6.2.4" evidence="5"/>
<evidence type="ECO:0000256" key="4">
    <source>
        <dbReference type="ARBA" id="ARBA00034617"/>
    </source>
</evidence>
<dbReference type="Pfam" id="PF16124">
    <property type="entry name" value="RecQ_Zn_bind"/>
    <property type="match status" value="1"/>
</dbReference>
<dbReference type="InterPro" id="IPR001650">
    <property type="entry name" value="Helicase_C-like"/>
</dbReference>
<dbReference type="GO" id="GO:0003677">
    <property type="term" value="F:DNA binding"/>
    <property type="evidence" value="ECO:0007669"/>
    <property type="project" value="UniProtKB-KW"/>
</dbReference>